<gene>
    <name evidence="1" type="ORF">WICPIJ_004115</name>
</gene>
<protein>
    <submittedName>
        <fullName evidence="1">Uncharacterized protein</fullName>
    </submittedName>
</protein>
<dbReference type="AlphaFoldDB" id="A0A9P8TMC9"/>
<dbReference type="EMBL" id="JAEUBG010002269">
    <property type="protein sequence ID" value="KAH3684918.1"/>
    <property type="molecule type" value="Genomic_DNA"/>
</dbReference>
<keyword evidence="2" id="KW-1185">Reference proteome</keyword>
<accession>A0A9P8TMC9</accession>
<sequence length="70" mass="7469">MKHKEICPFLEELGFSDFLAVSVEVNSIEGCGFGGGATEGVFPPELELEPEEAEVEAVAVDLVIEAFSLP</sequence>
<proteinExistence type="predicted"/>
<reference evidence="1" key="2">
    <citation type="submission" date="2021-01" db="EMBL/GenBank/DDBJ databases">
        <authorList>
            <person name="Schikora-Tamarit M.A."/>
        </authorList>
    </citation>
    <scope>NUCLEOTIDE SEQUENCE</scope>
    <source>
        <strain evidence="1">CBS2887</strain>
    </source>
</reference>
<dbReference type="Proteomes" id="UP000774326">
    <property type="component" value="Unassembled WGS sequence"/>
</dbReference>
<reference evidence="1" key="1">
    <citation type="journal article" date="2021" name="Open Biol.">
        <title>Shared evolutionary footprints suggest mitochondrial oxidative damage underlies multiple complex I losses in fungi.</title>
        <authorList>
            <person name="Schikora-Tamarit M.A."/>
            <person name="Marcet-Houben M."/>
            <person name="Nosek J."/>
            <person name="Gabaldon T."/>
        </authorList>
    </citation>
    <scope>NUCLEOTIDE SEQUENCE</scope>
    <source>
        <strain evidence="1">CBS2887</strain>
    </source>
</reference>
<evidence type="ECO:0000313" key="1">
    <source>
        <dbReference type="EMBL" id="KAH3684918.1"/>
    </source>
</evidence>
<organism evidence="1 2">
    <name type="scientific">Wickerhamomyces pijperi</name>
    <name type="common">Yeast</name>
    <name type="synonym">Pichia pijperi</name>
    <dbReference type="NCBI Taxonomy" id="599730"/>
    <lineage>
        <taxon>Eukaryota</taxon>
        <taxon>Fungi</taxon>
        <taxon>Dikarya</taxon>
        <taxon>Ascomycota</taxon>
        <taxon>Saccharomycotina</taxon>
        <taxon>Saccharomycetes</taxon>
        <taxon>Phaffomycetales</taxon>
        <taxon>Wickerhamomycetaceae</taxon>
        <taxon>Wickerhamomyces</taxon>
    </lineage>
</organism>
<evidence type="ECO:0000313" key="2">
    <source>
        <dbReference type="Proteomes" id="UP000774326"/>
    </source>
</evidence>
<comment type="caution">
    <text evidence="1">The sequence shown here is derived from an EMBL/GenBank/DDBJ whole genome shotgun (WGS) entry which is preliminary data.</text>
</comment>
<name>A0A9P8TMC9_WICPI</name>